<feature type="binding site" evidence="4">
    <location>
        <begin position="265"/>
        <end position="269"/>
    </location>
    <ligand>
        <name>FAD</name>
        <dbReference type="ChEBI" id="CHEBI:57692"/>
    </ligand>
</feature>
<dbReference type="AlphaFoldDB" id="A0A2R5GAF5"/>
<comment type="cofactor">
    <cofactor evidence="4">
        <name>FAD</name>
        <dbReference type="ChEBI" id="CHEBI:57692"/>
    </cofactor>
    <text evidence="4">Binds 1 FAD per subunit.</text>
</comment>
<dbReference type="OrthoDB" id="435881at2759"/>
<feature type="binding site" evidence="4">
    <location>
        <begin position="409"/>
        <end position="411"/>
    </location>
    <ligand>
        <name>FAD</name>
        <dbReference type="ChEBI" id="CHEBI:57692"/>
    </ligand>
</feature>
<dbReference type="Gene3D" id="1.25.40.80">
    <property type="match status" value="1"/>
</dbReference>
<dbReference type="GO" id="GO:0071949">
    <property type="term" value="F:FAD binding"/>
    <property type="evidence" value="ECO:0007669"/>
    <property type="project" value="TreeGrafter"/>
</dbReference>
<dbReference type="SUPFAM" id="SSF48173">
    <property type="entry name" value="Cryptochrome/photolyase FAD-binding domain"/>
    <property type="match status" value="1"/>
</dbReference>
<proteinExistence type="inferred from homology"/>
<dbReference type="InParanoid" id="A0A2R5GAF5"/>
<dbReference type="GO" id="GO:0043153">
    <property type="term" value="P:entrainment of circadian clock by photoperiod"/>
    <property type="evidence" value="ECO:0007669"/>
    <property type="project" value="TreeGrafter"/>
</dbReference>
<evidence type="ECO:0000256" key="5">
    <source>
        <dbReference type="PIRSR" id="PIRSR602081-2"/>
    </source>
</evidence>
<dbReference type="InterPro" id="IPR036155">
    <property type="entry name" value="Crypto/Photolyase_N_sf"/>
</dbReference>
<dbReference type="InterPro" id="IPR014729">
    <property type="entry name" value="Rossmann-like_a/b/a_fold"/>
</dbReference>
<evidence type="ECO:0000313" key="8">
    <source>
        <dbReference type="Proteomes" id="UP000241890"/>
    </source>
</evidence>
<dbReference type="Proteomes" id="UP000241890">
    <property type="component" value="Unassembled WGS sequence"/>
</dbReference>
<protein>
    <submittedName>
        <fullName evidence="7">Cryptochrome-1</fullName>
    </submittedName>
</protein>
<accession>A0A2R5GAF5</accession>
<reference evidence="7 8" key="1">
    <citation type="submission" date="2017-12" db="EMBL/GenBank/DDBJ databases">
        <title>Sequencing, de novo assembly and annotation of complete genome of a new Thraustochytrid species, strain FCC1311.</title>
        <authorList>
            <person name="Sedici K."/>
            <person name="Godart F."/>
            <person name="Aiese Cigliano R."/>
            <person name="Sanseverino W."/>
            <person name="Barakat M."/>
            <person name="Ortet P."/>
            <person name="Marechal E."/>
            <person name="Cagnac O."/>
            <person name="Amato A."/>
        </authorList>
    </citation>
    <scope>NUCLEOTIDE SEQUENCE [LARGE SCALE GENOMIC DNA]</scope>
</reference>
<dbReference type="InterPro" id="IPR005101">
    <property type="entry name" value="Cryptochr/Photolyase_FAD-bd"/>
</dbReference>
<dbReference type="PANTHER" id="PTHR11455:SF9">
    <property type="entry name" value="CRYPTOCHROME CIRCADIAN CLOCK 5 ISOFORM X1"/>
    <property type="match status" value="1"/>
</dbReference>
<organism evidence="7 8">
    <name type="scientific">Hondaea fermentalgiana</name>
    <dbReference type="NCBI Taxonomy" id="2315210"/>
    <lineage>
        <taxon>Eukaryota</taxon>
        <taxon>Sar</taxon>
        <taxon>Stramenopiles</taxon>
        <taxon>Bigyra</taxon>
        <taxon>Labyrinthulomycetes</taxon>
        <taxon>Thraustochytrida</taxon>
        <taxon>Thraustochytriidae</taxon>
        <taxon>Hondaea</taxon>
    </lineage>
</organism>
<evidence type="ECO:0000256" key="2">
    <source>
        <dbReference type="ARBA" id="ARBA00022630"/>
    </source>
</evidence>
<comment type="similarity">
    <text evidence="1">Belongs to the DNA photolyase class-1 family.</text>
</comment>
<dbReference type="PROSITE" id="PS51645">
    <property type="entry name" value="PHR_CRY_ALPHA_BETA"/>
    <property type="match status" value="1"/>
</dbReference>
<dbReference type="GO" id="GO:0003904">
    <property type="term" value="F:deoxyribodipyrimidine photo-lyase activity"/>
    <property type="evidence" value="ECO:0007669"/>
    <property type="project" value="TreeGrafter"/>
</dbReference>
<evidence type="ECO:0000259" key="6">
    <source>
        <dbReference type="PROSITE" id="PS51645"/>
    </source>
</evidence>
<dbReference type="PANTHER" id="PTHR11455">
    <property type="entry name" value="CRYPTOCHROME"/>
    <property type="match status" value="1"/>
</dbReference>
<sequence length="519" mass="59516">MPSAQTKILWLRKTLRIHDNPTLKACMEDASTVLPVYVLDKWHSNPQNVGDVRFEFIMESLRNLDEKFKKCGVDAGVIFVRGEPEKVLPKIWEAVDAKAIGFDTSEEAEKHSQKTDEDVAGLANKADVKVIDEPAHWMHPPGLYERHMNGGEVPTTMSSFETLFSQCGSVREPLSAPKSIPYDKGTADKALDAIRKALDVEDLTVPKSGDNKFYKGLKREQRKLRFPGGEDEALKRLEKVVEKQPDWVASFEKPKTAPTGLEPQTTVLSPYLNAGCLSLRRAWHAVKKAEKDAKGKPTQPPTSLAGQLLWREHWLTIGYFTEEDISKMKGNPLARQIDWDWDNDAKELFAKWEAGETGYPFIDAIMTQLREEGWIHHLARHMVACFLTRGDCFVSWEKGFDVFDRLLIDADWSVNSCNWMWLSCSAFFYQYFRCYSPISFGKKWDPDGDYIRKYVPALKDMPKKYIYEPWKAPREVQEKAKCIIGKDYPERIIEDHTATSKENMNRIKEDYDLSSSTVK</sequence>
<dbReference type="Pfam" id="PF03441">
    <property type="entry name" value="FAD_binding_7"/>
    <property type="match status" value="1"/>
</dbReference>
<dbReference type="GO" id="GO:0005737">
    <property type="term" value="C:cytoplasm"/>
    <property type="evidence" value="ECO:0007669"/>
    <property type="project" value="TreeGrafter"/>
</dbReference>
<evidence type="ECO:0000313" key="7">
    <source>
        <dbReference type="EMBL" id="GBG27575.1"/>
    </source>
</evidence>
<feature type="site" description="Electron transfer via tryptophanyl radical" evidence="5">
    <location>
        <position position="419"/>
    </location>
</feature>
<dbReference type="Gene3D" id="1.10.579.10">
    <property type="entry name" value="DNA Cyclobutane Dipyrimidine Photolyase, subunit A, domain 3"/>
    <property type="match status" value="1"/>
</dbReference>
<dbReference type="Pfam" id="PF00875">
    <property type="entry name" value="DNA_photolyase"/>
    <property type="match status" value="1"/>
</dbReference>
<comment type="caution">
    <text evidence="7">The sequence shown here is derived from an EMBL/GenBank/DDBJ whole genome shotgun (WGS) entry which is preliminary data.</text>
</comment>
<dbReference type="EMBL" id="BEYU01000033">
    <property type="protein sequence ID" value="GBG27575.1"/>
    <property type="molecule type" value="Genomic_DNA"/>
</dbReference>
<dbReference type="InterPro" id="IPR006050">
    <property type="entry name" value="DNA_photolyase_N"/>
</dbReference>
<keyword evidence="3 4" id="KW-0274">FAD</keyword>
<dbReference type="Gene3D" id="3.40.50.620">
    <property type="entry name" value="HUPs"/>
    <property type="match status" value="1"/>
</dbReference>
<dbReference type="InterPro" id="IPR002081">
    <property type="entry name" value="Cryptochrome/DNA_photolyase_1"/>
</dbReference>
<gene>
    <name evidence="7" type="ORF">FCC1311_037982</name>
</gene>
<dbReference type="InterPro" id="IPR036134">
    <property type="entry name" value="Crypto/Photolyase_FAD-like_sf"/>
</dbReference>
<dbReference type="GO" id="GO:0003677">
    <property type="term" value="F:DNA binding"/>
    <property type="evidence" value="ECO:0007669"/>
    <property type="project" value="TreeGrafter"/>
</dbReference>
<evidence type="ECO:0000256" key="4">
    <source>
        <dbReference type="PIRSR" id="PIRSR602081-1"/>
    </source>
</evidence>
<feature type="domain" description="Photolyase/cryptochrome alpha/beta" evidence="6">
    <location>
        <begin position="5"/>
        <end position="141"/>
    </location>
</feature>
<keyword evidence="8" id="KW-1185">Reference proteome</keyword>
<evidence type="ECO:0000256" key="3">
    <source>
        <dbReference type="ARBA" id="ARBA00022827"/>
    </source>
</evidence>
<evidence type="ECO:0000256" key="1">
    <source>
        <dbReference type="ARBA" id="ARBA00005862"/>
    </source>
</evidence>
<name>A0A2R5GAF5_9STRA</name>
<feature type="site" description="Electron transfer via tryptophanyl radical" evidence="5">
    <location>
        <position position="396"/>
    </location>
</feature>
<dbReference type="GO" id="GO:0032922">
    <property type="term" value="P:circadian regulation of gene expression"/>
    <property type="evidence" value="ECO:0007669"/>
    <property type="project" value="TreeGrafter"/>
</dbReference>
<dbReference type="SUPFAM" id="SSF52425">
    <property type="entry name" value="Cryptochrome/photolyase, N-terminal domain"/>
    <property type="match status" value="1"/>
</dbReference>
<feature type="site" description="Electron transfer via tryptophanyl radical" evidence="5">
    <location>
        <position position="339"/>
    </location>
</feature>
<dbReference type="GO" id="GO:0005634">
    <property type="term" value="C:nucleus"/>
    <property type="evidence" value="ECO:0007669"/>
    <property type="project" value="TreeGrafter"/>
</dbReference>
<keyword evidence="2 4" id="KW-0285">Flavoprotein</keyword>